<protein>
    <recommendedName>
        <fullName evidence="2">histidine kinase</fullName>
        <ecNumber evidence="2">2.7.13.3</ecNumber>
    </recommendedName>
</protein>
<gene>
    <name evidence="11" type="ORF">F3W81_18825</name>
</gene>
<keyword evidence="3" id="KW-0597">Phosphoprotein</keyword>
<evidence type="ECO:0000256" key="7">
    <source>
        <dbReference type="ARBA" id="ARBA00022840"/>
    </source>
</evidence>
<proteinExistence type="predicted"/>
<evidence type="ECO:0000256" key="3">
    <source>
        <dbReference type="ARBA" id="ARBA00022553"/>
    </source>
</evidence>
<keyword evidence="12" id="KW-1185">Reference proteome</keyword>
<dbReference type="SUPFAM" id="SSF55874">
    <property type="entry name" value="ATPase domain of HSP90 chaperone/DNA topoisomerase II/histidine kinase"/>
    <property type="match status" value="1"/>
</dbReference>
<evidence type="ECO:0000256" key="5">
    <source>
        <dbReference type="ARBA" id="ARBA00022741"/>
    </source>
</evidence>
<dbReference type="Pfam" id="PF02518">
    <property type="entry name" value="HATPase_c"/>
    <property type="match status" value="1"/>
</dbReference>
<organism evidence="11 12">
    <name type="scientific">Pseudooceanicola spongiae</name>
    <dbReference type="NCBI Taxonomy" id="2613965"/>
    <lineage>
        <taxon>Bacteria</taxon>
        <taxon>Pseudomonadati</taxon>
        <taxon>Pseudomonadota</taxon>
        <taxon>Alphaproteobacteria</taxon>
        <taxon>Rhodobacterales</taxon>
        <taxon>Paracoccaceae</taxon>
        <taxon>Pseudooceanicola</taxon>
    </lineage>
</organism>
<name>A0A7L9WRY4_9RHOB</name>
<feature type="domain" description="Signal transduction histidine kinase subgroup 2 dimerisation and phosphoacceptor" evidence="10">
    <location>
        <begin position="30"/>
        <end position="103"/>
    </location>
</feature>
<dbReference type="GO" id="GO:0005524">
    <property type="term" value="F:ATP binding"/>
    <property type="evidence" value="ECO:0007669"/>
    <property type="project" value="UniProtKB-KW"/>
</dbReference>
<evidence type="ECO:0000259" key="9">
    <source>
        <dbReference type="Pfam" id="PF02518"/>
    </source>
</evidence>
<evidence type="ECO:0000256" key="6">
    <source>
        <dbReference type="ARBA" id="ARBA00022777"/>
    </source>
</evidence>
<reference evidence="11 12" key="1">
    <citation type="submission" date="2019-10" db="EMBL/GenBank/DDBJ databases">
        <title>Pseudopuniceibacterium sp. HQ09 islated from Antarctica.</title>
        <authorList>
            <person name="Liao L."/>
            <person name="Su S."/>
            <person name="Chen B."/>
            <person name="Yu Y."/>
        </authorList>
    </citation>
    <scope>NUCLEOTIDE SEQUENCE [LARGE SCALE GENOMIC DNA]</scope>
    <source>
        <strain evidence="11 12">HQ09</strain>
    </source>
</reference>
<dbReference type="AlphaFoldDB" id="A0A7L9WRY4"/>
<keyword evidence="4" id="KW-0808">Transferase</keyword>
<dbReference type="KEGG" id="pshq:F3W81_18825"/>
<feature type="region of interest" description="Disordered" evidence="8">
    <location>
        <begin position="1"/>
        <end position="31"/>
    </location>
</feature>
<dbReference type="EC" id="2.7.13.3" evidence="2"/>
<dbReference type="RefSeq" id="WP_193080986.1">
    <property type="nucleotide sequence ID" value="NZ_CP045201.1"/>
</dbReference>
<dbReference type="InterPro" id="IPR011495">
    <property type="entry name" value="Sig_transdc_His_kin_sub2_dim/P"/>
</dbReference>
<evidence type="ECO:0000256" key="2">
    <source>
        <dbReference type="ARBA" id="ARBA00012438"/>
    </source>
</evidence>
<evidence type="ECO:0000313" key="11">
    <source>
        <dbReference type="EMBL" id="QOL82693.1"/>
    </source>
</evidence>
<evidence type="ECO:0000256" key="1">
    <source>
        <dbReference type="ARBA" id="ARBA00000085"/>
    </source>
</evidence>
<evidence type="ECO:0000259" key="10">
    <source>
        <dbReference type="Pfam" id="PF07568"/>
    </source>
</evidence>
<dbReference type="InterPro" id="IPR036890">
    <property type="entry name" value="HATPase_C_sf"/>
</dbReference>
<dbReference type="GO" id="GO:0004673">
    <property type="term" value="F:protein histidine kinase activity"/>
    <property type="evidence" value="ECO:0007669"/>
    <property type="project" value="UniProtKB-EC"/>
</dbReference>
<feature type="domain" description="Histidine kinase/HSP90-like ATPase" evidence="9">
    <location>
        <begin position="128"/>
        <end position="214"/>
    </location>
</feature>
<dbReference type="PANTHER" id="PTHR41523">
    <property type="entry name" value="TWO-COMPONENT SYSTEM SENSOR PROTEIN"/>
    <property type="match status" value="1"/>
</dbReference>
<keyword evidence="7" id="KW-0067">ATP-binding</keyword>
<comment type="catalytic activity">
    <reaction evidence="1">
        <text>ATP + protein L-histidine = ADP + protein N-phospho-L-histidine.</text>
        <dbReference type="EC" id="2.7.13.3"/>
    </reaction>
</comment>
<evidence type="ECO:0000256" key="8">
    <source>
        <dbReference type="SAM" id="MobiDB-lite"/>
    </source>
</evidence>
<dbReference type="InterPro" id="IPR003594">
    <property type="entry name" value="HATPase_dom"/>
</dbReference>
<keyword evidence="5" id="KW-0547">Nucleotide-binding</keyword>
<dbReference type="EMBL" id="CP045201">
    <property type="protein sequence ID" value="QOL82693.1"/>
    <property type="molecule type" value="Genomic_DNA"/>
</dbReference>
<evidence type="ECO:0000313" key="12">
    <source>
        <dbReference type="Proteomes" id="UP000594118"/>
    </source>
</evidence>
<dbReference type="Pfam" id="PF07568">
    <property type="entry name" value="HisKA_2"/>
    <property type="match status" value="1"/>
</dbReference>
<sequence>MRPTDTETALPSPVAGQLRPPPGGPSPADEANHRIANNLQLVSALISGEARILESHEAREALYRMQARITAIANVHRLLQGSGTDQSVDLQDFLERLCAQFAQYCPDHRRLILRAVPVAVGAEAATLIGMLATELVTNACKFAYQATEPGDIFITLGTLGGAGYQLTIEDHGCGVIGRTQGTGLGQRLIDSTAQQLGGVATWEDAAPGLRFRLSIAQSAA</sequence>
<dbReference type="Gene3D" id="3.30.565.10">
    <property type="entry name" value="Histidine kinase-like ATPase, C-terminal domain"/>
    <property type="match status" value="1"/>
</dbReference>
<keyword evidence="6" id="KW-0418">Kinase</keyword>
<accession>A0A7L9WRY4</accession>
<dbReference type="Proteomes" id="UP000594118">
    <property type="component" value="Chromosome"/>
</dbReference>
<evidence type="ECO:0000256" key="4">
    <source>
        <dbReference type="ARBA" id="ARBA00022679"/>
    </source>
</evidence>
<dbReference type="PANTHER" id="PTHR41523:SF8">
    <property type="entry name" value="ETHYLENE RESPONSE SENSOR PROTEIN"/>
    <property type="match status" value="1"/>
</dbReference>